<evidence type="ECO:0000313" key="4">
    <source>
        <dbReference type="Proteomes" id="UP001597541"/>
    </source>
</evidence>
<comment type="pathway">
    <text evidence="1">Glycan metabolism.</text>
</comment>
<dbReference type="Pfam" id="PF22848">
    <property type="entry name" value="ASD1_dom"/>
    <property type="match status" value="1"/>
</dbReference>
<evidence type="ECO:0000259" key="2">
    <source>
        <dbReference type="Pfam" id="PF22848"/>
    </source>
</evidence>
<feature type="domain" description="Alpha-L-arabinofuranosidase 1 catalytic" evidence="2">
    <location>
        <begin position="45"/>
        <end position="199"/>
    </location>
</feature>
<dbReference type="InterPro" id="IPR013780">
    <property type="entry name" value="Glyco_hydro_b"/>
</dbReference>
<accession>A0ABW5PDE8</accession>
<sequence length="451" mass="50451">MERITVDLSHVIRTGARDGVGINLNYLVDSDKNRPDAPPIAQVLGGMGMKRLRYPGGEKSDTHFWKLAGERVEQLNYNPDYRKLKLEDGLELLEFDKYVELCRECGAQPFVVTAYDNPLKYETKYNMKVTLEDCIENAVAWLTYANLTKRYGITYWEIGNENWHPESGMHPSRAGDDIRAIAEAMKAVDPSIKIGVSGMDHAGWWPVFLPKVSDVIDFLTVSEYACLNWGGYDHYVRHPEVNLLVQATEALRAIKDYADPASKDRLTVVITECNSKDFCRVPGGAWDSSNSLGHALVTFELFGQALLQPKIEFTMLWNTRWIKPEEPSIWDALNPANGLNPSGRAPAIWGQFLHDHMVASSSTAYIRSFASYDPRTGGMSVFLINKSYEEQPIELRIEGVEQPSAPSAVWRLEGTGPDDTAPIWYRAAEMTDVTAAVTLPPVSISVITAQS</sequence>
<dbReference type="RefSeq" id="WP_377602116.1">
    <property type="nucleotide sequence ID" value="NZ_JBHUME010000007.1"/>
</dbReference>
<dbReference type="Gene3D" id="3.20.20.80">
    <property type="entry name" value="Glycosidases"/>
    <property type="match status" value="1"/>
</dbReference>
<proteinExistence type="predicted"/>
<evidence type="ECO:0000313" key="3">
    <source>
        <dbReference type="EMBL" id="MFD2612500.1"/>
    </source>
</evidence>
<dbReference type="Gene3D" id="2.60.40.1180">
    <property type="entry name" value="Golgi alpha-mannosidase II"/>
    <property type="match status" value="1"/>
</dbReference>
<name>A0ABW5PDE8_9BACL</name>
<organism evidence="3 4">
    <name type="scientific">Paenibacillus gansuensis</name>
    <dbReference type="NCBI Taxonomy" id="306542"/>
    <lineage>
        <taxon>Bacteria</taxon>
        <taxon>Bacillati</taxon>
        <taxon>Bacillota</taxon>
        <taxon>Bacilli</taxon>
        <taxon>Bacillales</taxon>
        <taxon>Paenibacillaceae</taxon>
        <taxon>Paenibacillus</taxon>
    </lineage>
</organism>
<protein>
    <recommendedName>
        <fullName evidence="2">Alpha-L-arabinofuranosidase 1 catalytic domain-containing protein</fullName>
    </recommendedName>
</protein>
<comment type="caution">
    <text evidence="3">The sequence shown here is derived from an EMBL/GenBank/DDBJ whole genome shotgun (WGS) entry which is preliminary data.</text>
</comment>
<dbReference type="SUPFAM" id="SSF51445">
    <property type="entry name" value="(Trans)glycosidases"/>
    <property type="match status" value="1"/>
</dbReference>
<dbReference type="Proteomes" id="UP001597541">
    <property type="component" value="Unassembled WGS sequence"/>
</dbReference>
<dbReference type="PANTHER" id="PTHR43576:SF2">
    <property type="entry name" value="INTRACELLULAR EXO-ALPHA-L-ARABINOFURANOSIDASE 2"/>
    <property type="match status" value="1"/>
</dbReference>
<dbReference type="PANTHER" id="PTHR43576">
    <property type="entry name" value="ALPHA-L-ARABINOFURANOSIDASE C-RELATED"/>
    <property type="match status" value="1"/>
</dbReference>
<dbReference type="InterPro" id="IPR017853">
    <property type="entry name" value="GH"/>
</dbReference>
<gene>
    <name evidence="3" type="ORF">ACFSUF_08705</name>
</gene>
<dbReference type="EMBL" id="JBHUME010000007">
    <property type="protein sequence ID" value="MFD2612500.1"/>
    <property type="molecule type" value="Genomic_DNA"/>
</dbReference>
<dbReference type="InterPro" id="IPR055235">
    <property type="entry name" value="ASD1_cat"/>
</dbReference>
<keyword evidence="4" id="KW-1185">Reference proteome</keyword>
<evidence type="ECO:0000256" key="1">
    <source>
        <dbReference type="ARBA" id="ARBA00004881"/>
    </source>
</evidence>
<reference evidence="4" key="1">
    <citation type="journal article" date="2019" name="Int. J. Syst. Evol. Microbiol.">
        <title>The Global Catalogue of Microorganisms (GCM) 10K type strain sequencing project: providing services to taxonomists for standard genome sequencing and annotation.</title>
        <authorList>
            <consortium name="The Broad Institute Genomics Platform"/>
            <consortium name="The Broad Institute Genome Sequencing Center for Infectious Disease"/>
            <person name="Wu L."/>
            <person name="Ma J."/>
        </authorList>
    </citation>
    <scope>NUCLEOTIDE SEQUENCE [LARGE SCALE GENOMIC DNA]</scope>
    <source>
        <strain evidence="4">KCTC 3950</strain>
    </source>
</reference>